<dbReference type="Proteomes" id="UP000037891">
    <property type="component" value="Unassembled WGS sequence"/>
</dbReference>
<dbReference type="AlphaFoldDB" id="A0A0N0GFN0"/>
<comment type="caution">
    <text evidence="1">The sequence shown here is derived from an EMBL/GenBank/DDBJ whole genome shotgun (WGS) entry which is preliminary data.</text>
</comment>
<gene>
    <name evidence="1" type="ORF">ABJ99_1579</name>
</gene>
<dbReference type="EMBL" id="LGLN01000033">
    <property type="protein sequence ID" value="KPC32727.1"/>
    <property type="molecule type" value="Genomic_DNA"/>
</dbReference>
<sequence length="83" mass="8956">MRGIAGQLADFTLALSANDQLPHSPDKQFWGTLLLYETRKFRACYQGFGAYVGDVDRSHPLFGAAVTAASISAHKSVQTGLVN</sequence>
<organism evidence="1 2">
    <name type="scientific">Pseudomonas syringae pv. cilantro</name>
    <dbReference type="NCBI Taxonomy" id="81035"/>
    <lineage>
        <taxon>Bacteria</taxon>
        <taxon>Pseudomonadati</taxon>
        <taxon>Pseudomonadota</taxon>
        <taxon>Gammaproteobacteria</taxon>
        <taxon>Pseudomonadales</taxon>
        <taxon>Pseudomonadaceae</taxon>
        <taxon>Pseudomonas</taxon>
        <taxon>Pseudomonas syringae</taxon>
    </lineage>
</organism>
<evidence type="ECO:0000313" key="2">
    <source>
        <dbReference type="Proteomes" id="UP000037891"/>
    </source>
</evidence>
<reference evidence="1 2" key="1">
    <citation type="submission" date="2015-07" db="EMBL/GenBank/DDBJ databases">
        <authorList>
            <person name="Noorani M."/>
        </authorList>
    </citation>
    <scope>NUCLEOTIDE SEQUENCE [LARGE SCALE GENOMIC DNA]</scope>
    <source>
        <strain evidence="1 2">0788_9</strain>
    </source>
</reference>
<evidence type="ECO:0000313" key="1">
    <source>
        <dbReference type="EMBL" id="KPC32727.1"/>
    </source>
</evidence>
<dbReference type="PATRIC" id="fig|81035.3.peg.1714"/>
<protein>
    <submittedName>
        <fullName evidence="1">Tetratricopeptide repeat protein</fullName>
    </submittedName>
</protein>
<accession>A0A0N0GFN0</accession>
<reference evidence="1 2" key="2">
    <citation type="submission" date="2015-10" db="EMBL/GenBank/DDBJ databases">
        <title>Comparative genomics and high-throughput reverse genetic screens identify a new phytobacterial MAMP and an Arabidopsis receptor required for immune elicitation.</title>
        <authorList>
            <person name="Mott G.A."/>
            <person name="Thakur S."/>
            <person name="Wang P.W."/>
            <person name="Desveaux D."/>
            <person name="Guttman D.S."/>
        </authorList>
    </citation>
    <scope>NUCLEOTIDE SEQUENCE [LARGE SCALE GENOMIC DNA]</scope>
    <source>
        <strain evidence="1 2">0788_9</strain>
    </source>
</reference>
<proteinExistence type="predicted"/>
<name>A0A0N0GFN0_PSESX</name>